<name>A0A9Q1JKK0_9CARY</name>
<organism evidence="2 3">
    <name type="scientific">Carnegiea gigantea</name>
    <dbReference type="NCBI Taxonomy" id="171969"/>
    <lineage>
        <taxon>Eukaryota</taxon>
        <taxon>Viridiplantae</taxon>
        <taxon>Streptophyta</taxon>
        <taxon>Embryophyta</taxon>
        <taxon>Tracheophyta</taxon>
        <taxon>Spermatophyta</taxon>
        <taxon>Magnoliopsida</taxon>
        <taxon>eudicotyledons</taxon>
        <taxon>Gunneridae</taxon>
        <taxon>Pentapetalae</taxon>
        <taxon>Caryophyllales</taxon>
        <taxon>Cactineae</taxon>
        <taxon>Cactaceae</taxon>
        <taxon>Cactoideae</taxon>
        <taxon>Echinocereeae</taxon>
        <taxon>Carnegiea</taxon>
    </lineage>
</organism>
<proteinExistence type="predicted"/>
<protein>
    <submittedName>
        <fullName evidence="2">Uncharacterized protein</fullName>
    </submittedName>
</protein>
<evidence type="ECO:0000256" key="1">
    <source>
        <dbReference type="SAM" id="MobiDB-lite"/>
    </source>
</evidence>
<keyword evidence="3" id="KW-1185">Reference proteome</keyword>
<sequence length="891" mass="98605">MAFLCSLDTKAMGEYVTRHFAWDRRGVPSPPSPLPKDFQALCPSFELAVAEKATEYYELPELPQVIFYAMSCKDRRFGLWSRPLLSSIGTPLSRGSGCMVTGSSKLDSAQRSNQGRVQEPVDRKKAQKWSRRIRTRPLKRRPPLRMVMSRGEAVKPMNAHLPLLVFSPISLLYCLSQHIERPIDTPVFPCYGVPFYLQHVGDGQLREGVLQLAMEERFASALPLSRRIPCLMPTFSLSEAEGAAAEFELFEIVQATFYATLLNEAIKPGVAHDLTAESMKSSLVGLRRSTFKVWMGYIDHVLRAAQLQRPTYEVEIRGSLDGQEEGSGSNSPRPPLVTRIASTPPPLVSSIQRWRSPDELLAEGTQGPSAPGNSVLKRKGCAPGGLVTEIVAEGSEFSGAPTHSDPQDGPGSHFPDPKVVPTLKRSTFEKQYLLPTGYTFVIPDADATVNEPPTKCIVVYRTALNYGLWFPLHPVIVEILNKYELAPAQRAPKETGDLRWYCFNNRSGCITAIEKKSKVKHWKYDFLFVHRESGWGDVPDWNEGKPMRNPFGEPTAEERKTARYFQFHIREDDRPRPIPKFMAQAIESVKGPERRKSKSSEREPLNWLPKSSEGKVDGFRDQGRHPGAPSIVPRGKKPAISLPVQKRQRTEGHPDEAAASTPLPVGRAKTERSAPHRSGSRSSGDRTPIIQKQAAPSKTIGVASQAAGGSSPITQRPSTNFIKADPTAKLSLVQDLVKSRDLVTPGASDLPKVTEEEIATAELRADLDAREAEKKGLPRQLEEALVKAEAEVAQAKEHGYQQGHVDTLGYLRKVLMTLAQEFKEDSHFEAYLHYVDERQQAADEGRDPEKVEFIPPSAEGEDAGDEATNPLDAKAGASELEGHEDSGEPDA</sequence>
<feature type="compositionally biased region" description="Basic and acidic residues" evidence="1">
    <location>
        <begin position="880"/>
        <end position="891"/>
    </location>
</feature>
<comment type="caution">
    <text evidence="2">The sequence shown here is derived from an EMBL/GenBank/DDBJ whole genome shotgun (WGS) entry which is preliminary data.</text>
</comment>
<feature type="compositionally biased region" description="Basic and acidic residues" evidence="1">
    <location>
        <begin position="590"/>
        <end position="604"/>
    </location>
</feature>
<feature type="region of interest" description="Disordered" evidence="1">
    <location>
        <begin position="839"/>
        <end position="891"/>
    </location>
</feature>
<evidence type="ECO:0000313" key="3">
    <source>
        <dbReference type="Proteomes" id="UP001153076"/>
    </source>
</evidence>
<feature type="compositionally biased region" description="Basic and acidic residues" evidence="1">
    <location>
        <begin position="612"/>
        <end position="624"/>
    </location>
</feature>
<evidence type="ECO:0000313" key="2">
    <source>
        <dbReference type="EMBL" id="KAJ8426754.1"/>
    </source>
</evidence>
<feature type="compositionally biased region" description="Basic and acidic residues" evidence="1">
    <location>
        <begin position="839"/>
        <end position="852"/>
    </location>
</feature>
<dbReference type="EMBL" id="JAKOGI010001242">
    <property type="protein sequence ID" value="KAJ8426754.1"/>
    <property type="molecule type" value="Genomic_DNA"/>
</dbReference>
<dbReference type="AlphaFoldDB" id="A0A9Q1JKK0"/>
<dbReference type="OrthoDB" id="1752359at2759"/>
<feature type="region of interest" description="Disordered" evidence="1">
    <location>
        <begin position="586"/>
        <end position="720"/>
    </location>
</feature>
<gene>
    <name evidence="2" type="ORF">Cgig2_029423</name>
</gene>
<feature type="compositionally biased region" description="Polar residues" evidence="1">
    <location>
        <begin position="103"/>
        <end position="116"/>
    </location>
</feature>
<feature type="region of interest" description="Disordered" evidence="1">
    <location>
        <begin position="396"/>
        <end position="419"/>
    </location>
</feature>
<accession>A0A9Q1JKK0</accession>
<dbReference type="Proteomes" id="UP001153076">
    <property type="component" value="Unassembled WGS sequence"/>
</dbReference>
<reference evidence="2" key="1">
    <citation type="submission" date="2022-04" db="EMBL/GenBank/DDBJ databases">
        <title>Carnegiea gigantea Genome sequencing and assembly v2.</title>
        <authorList>
            <person name="Copetti D."/>
            <person name="Sanderson M.J."/>
            <person name="Burquez A."/>
            <person name="Wojciechowski M.F."/>
        </authorList>
    </citation>
    <scope>NUCLEOTIDE SEQUENCE</scope>
    <source>
        <strain evidence="2">SGP5-SGP5p</strain>
        <tissue evidence="2">Aerial part</tissue>
    </source>
</reference>
<feature type="compositionally biased region" description="Polar residues" evidence="1">
    <location>
        <begin position="707"/>
        <end position="720"/>
    </location>
</feature>
<feature type="region of interest" description="Disordered" evidence="1">
    <location>
        <begin position="103"/>
        <end position="129"/>
    </location>
</feature>
<feature type="region of interest" description="Disordered" evidence="1">
    <location>
        <begin position="319"/>
        <end position="349"/>
    </location>
</feature>